<gene>
    <name evidence="2" type="ORF">J2Z48_002500</name>
</gene>
<protein>
    <submittedName>
        <fullName evidence="2">Uncharacterized protein</fullName>
    </submittedName>
</protein>
<comment type="caution">
    <text evidence="2">The sequence shown here is derived from an EMBL/GenBank/DDBJ whole genome shotgun (WGS) entry which is preliminary data.</text>
</comment>
<keyword evidence="1" id="KW-0472">Membrane</keyword>
<dbReference type="Proteomes" id="UP001238450">
    <property type="component" value="Unassembled WGS sequence"/>
</dbReference>
<organism evidence="2 3">
    <name type="scientific">Croceifilum oryzae</name>
    <dbReference type="NCBI Taxonomy" id="1553429"/>
    <lineage>
        <taxon>Bacteria</taxon>
        <taxon>Bacillati</taxon>
        <taxon>Bacillota</taxon>
        <taxon>Bacilli</taxon>
        <taxon>Bacillales</taxon>
        <taxon>Thermoactinomycetaceae</taxon>
        <taxon>Croceifilum</taxon>
    </lineage>
</organism>
<keyword evidence="1" id="KW-0812">Transmembrane</keyword>
<reference evidence="2 3" key="1">
    <citation type="submission" date="2023-07" db="EMBL/GenBank/DDBJ databases">
        <title>Genomic Encyclopedia of Type Strains, Phase IV (KMG-IV): sequencing the most valuable type-strain genomes for metagenomic binning, comparative biology and taxonomic classification.</title>
        <authorList>
            <person name="Goeker M."/>
        </authorList>
    </citation>
    <scope>NUCLEOTIDE SEQUENCE [LARGE SCALE GENOMIC DNA]</scope>
    <source>
        <strain evidence="2 3">DSM 46876</strain>
    </source>
</reference>
<dbReference type="RefSeq" id="WP_307253925.1">
    <property type="nucleotide sequence ID" value="NZ_JAUSUV010000010.1"/>
</dbReference>
<evidence type="ECO:0000313" key="2">
    <source>
        <dbReference type="EMBL" id="MDQ0418310.1"/>
    </source>
</evidence>
<dbReference type="EMBL" id="JAUSUV010000010">
    <property type="protein sequence ID" value="MDQ0418310.1"/>
    <property type="molecule type" value="Genomic_DNA"/>
</dbReference>
<evidence type="ECO:0000256" key="1">
    <source>
        <dbReference type="SAM" id="Phobius"/>
    </source>
</evidence>
<proteinExistence type="predicted"/>
<evidence type="ECO:0000313" key="3">
    <source>
        <dbReference type="Proteomes" id="UP001238450"/>
    </source>
</evidence>
<accession>A0AAJ1TG85</accession>
<sequence>MISVKQAIPFVFCIFIPILTILRLLFISRNRANAVEGLSHTTEQPSLQTNPE</sequence>
<name>A0AAJ1TG85_9BACL</name>
<dbReference type="AlphaFoldDB" id="A0AAJ1TG85"/>
<feature type="transmembrane region" description="Helical" evidence="1">
    <location>
        <begin position="6"/>
        <end position="26"/>
    </location>
</feature>
<keyword evidence="1" id="KW-1133">Transmembrane helix</keyword>
<keyword evidence="3" id="KW-1185">Reference proteome</keyword>